<comment type="caution">
    <text evidence="2">The sequence shown here is derived from an EMBL/GenBank/DDBJ whole genome shotgun (WGS) entry which is preliminary data.</text>
</comment>
<dbReference type="AlphaFoldDB" id="A0AAN8RZ79"/>
<dbReference type="GO" id="GO:0008757">
    <property type="term" value="F:S-adenosylmethionine-dependent methyltransferase activity"/>
    <property type="evidence" value="ECO:0007669"/>
    <property type="project" value="UniProtKB-ARBA"/>
</dbReference>
<evidence type="ECO:0000313" key="2">
    <source>
        <dbReference type="EMBL" id="KAK6517174.1"/>
    </source>
</evidence>
<protein>
    <recommendedName>
        <fullName evidence="4">Diaminohydroxyphosphoribosylamino-pyrimidine deaminase</fullName>
    </recommendedName>
</protein>
<dbReference type="EMBL" id="JAVHJM010000003">
    <property type="protein sequence ID" value="KAK6517174.1"/>
    <property type="molecule type" value="Genomic_DNA"/>
</dbReference>
<dbReference type="PANTHER" id="PTHR14614:SF109">
    <property type="entry name" value="RIBOSOMAL LYSINE N-METHYLTRANSFERASE 5"/>
    <property type="match status" value="1"/>
</dbReference>
<dbReference type="Gene3D" id="3.40.50.150">
    <property type="entry name" value="Vaccinia Virus protein VP39"/>
    <property type="match status" value="1"/>
</dbReference>
<dbReference type="InterPro" id="IPR019410">
    <property type="entry name" value="Methyltransf_16"/>
</dbReference>
<dbReference type="Proteomes" id="UP001307849">
    <property type="component" value="Unassembled WGS sequence"/>
</dbReference>
<dbReference type="PANTHER" id="PTHR14614">
    <property type="entry name" value="HEPATOCELLULAR CARCINOMA-ASSOCIATED ANTIGEN"/>
    <property type="match status" value="1"/>
</dbReference>
<sequence>MSDLVSSLDDEFEVQDPEEECFLLFSNKPDSRDLGFVNRTESTVSVSINSQDLTIHQSPSLLTSTREAGTTGAVLWKVTPLLASWLTHPCNTVSQRILKPNYTVIELGAGTSGVLAVSFAPFVGTYFATDQDYCLKLLRKNISENYKEIADKSSRSKEKPSTKRSKRGTGTSPQTIITGNATVLPLDWQRTEVSSIPEFKGRQIDMIIAADCIYNESLIEPLVEAMADLSSLNRSKNTSGETDHNVTLVMVAQELRSPDVLEAFMKAFCAKFRVWRLPDKLFKDCGDGGKGLMEGGGYVVHVGILKPSIFNSS</sequence>
<keyword evidence="3" id="KW-1185">Reference proteome</keyword>
<name>A0AAN8RZ79_9PEZI</name>
<accession>A0AAN8RZ79</accession>
<dbReference type="InterPro" id="IPR029063">
    <property type="entry name" value="SAM-dependent_MTases_sf"/>
</dbReference>
<proteinExistence type="predicted"/>
<evidence type="ECO:0008006" key="4">
    <source>
        <dbReference type="Google" id="ProtNLM"/>
    </source>
</evidence>
<gene>
    <name evidence="2" type="ORF">TWF506_007049</name>
</gene>
<reference evidence="2 3" key="1">
    <citation type="submission" date="2019-10" db="EMBL/GenBank/DDBJ databases">
        <authorList>
            <person name="Palmer J.M."/>
        </authorList>
    </citation>
    <scope>NUCLEOTIDE SEQUENCE [LARGE SCALE GENOMIC DNA]</scope>
    <source>
        <strain evidence="2 3">TWF506</strain>
    </source>
</reference>
<dbReference type="Pfam" id="PF10294">
    <property type="entry name" value="Methyltransf_16"/>
    <property type="match status" value="2"/>
</dbReference>
<feature type="compositionally biased region" description="Basic and acidic residues" evidence="1">
    <location>
        <begin position="149"/>
        <end position="161"/>
    </location>
</feature>
<feature type="region of interest" description="Disordered" evidence="1">
    <location>
        <begin position="149"/>
        <end position="176"/>
    </location>
</feature>
<evidence type="ECO:0000256" key="1">
    <source>
        <dbReference type="SAM" id="MobiDB-lite"/>
    </source>
</evidence>
<evidence type="ECO:0000313" key="3">
    <source>
        <dbReference type="Proteomes" id="UP001307849"/>
    </source>
</evidence>
<dbReference type="GO" id="GO:0005829">
    <property type="term" value="C:cytosol"/>
    <property type="evidence" value="ECO:0007669"/>
    <property type="project" value="TreeGrafter"/>
</dbReference>
<dbReference type="GO" id="GO:0032991">
    <property type="term" value="C:protein-containing complex"/>
    <property type="evidence" value="ECO:0007669"/>
    <property type="project" value="TreeGrafter"/>
</dbReference>
<dbReference type="SUPFAM" id="SSF53335">
    <property type="entry name" value="S-adenosyl-L-methionine-dependent methyltransferases"/>
    <property type="match status" value="1"/>
</dbReference>
<organism evidence="2 3">
    <name type="scientific">Arthrobotrys conoides</name>
    <dbReference type="NCBI Taxonomy" id="74498"/>
    <lineage>
        <taxon>Eukaryota</taxon>
        <taxon>Fungi</taxon>
        <taxon>Dikarya</taxon>
        <taxon>Ascomycota</taxon>
        <taxon>Pezizomycotina</taxon>
        <taxon>Orbiliomycetes</taxon>
        <taxon>Orbiliales</taxon>
        <taxon>Orbiliaceae</taxon>
        <taxon>Arthrobotrys</taxon>
    </lineage>
</organism>